<dbReference type="AlphaFoldDB" id="A0A1B2J6U8"/>
<dbReference type="Pfam" id="PF13921">
    <property type="entry name" value="Myb_DNA-bind_6"/>
    <property type="match status" value="1"/>
</dbReference>
<feature type="compositionally biased region" description="Basic and acidic residues" evidence="1">
    <location>
        <begin position="59"/>
        <end position="69"/>
    </location>
</feature>
<feature type="compositionally biased region" description="Polar residues" evidence="1">
    <location>
        <begin position="72"/>
        <end position="95"/>
    </location>
</feature>
<proteinExistence type="predicted"/>
<evidence type="ECO:0000256" key="1">
    <source>
        <dbReference type="SAM" id="MobiDB-lite"/>
    </source>
</evidence>
<feature type="compositionally biased region" description="Polar residues" evidence="1">
    <location>
        <begin position="101"/>
        <end position="116"/>
    </location>
</feature>
<evidence type="ECO:0000313" key="3">
    <source>
        <dbReference type="EMBL" id="ANZ73658.1"/>
    </source>
</evidence>
<dbReference type="PROSITE" id="PS50090">
    <property type="entry name" value="MYB_LIKE"/>
    <property type="match status" value="1"/>
</dbReference>
<keyword evidence="4" id="KW-1185">Reference proteome</keyword>
<feature type="compositionally biased region" description="Basic and acidic residues" evidence="1">
    <location>
        <begin position="164"/>
        <end position="177"/>
    </location>
</feature>
<feature type="domain" description="Myb-like" evidence="2">
    <location>
        <begin position="293"/>
        <end position="345"/>
    </location>
</feature>
<evidence type="ECO:0000259" key="2">
    <source>
        <dbReference type="PROSITE" id="PS50090"/>
    </source>
</evidence>
<feature type="compositionally biased region" description="Basic and acidic residues" evidence="1">
    <location>
        <begin position="1"/>
        <end position="13"/>
    </location>
</feature>
<dbReference type="SUPFAM" id="SSF46689">
    <property type="entry name" value="Homeodomain-like"/>
    <property type="match status" value="1"/>
</dbReference>
<dbReference type="OrthoDB" id="4096351at2759"/>
<dbReference type="InterPro" id="IPR001005">
    <property type="entry name" value="SANT/Myb"/>
</dbReference>
<sequence>MVQDTPPRKRSDSSSEPGKQPKQRQRNGSDEKDTKLPPIHSLMGSNQEKDNNNQGVVDDDPKTTDKSVDEPPTSSDSNKPLQQLVQSLDSKTDVASDSPRNEPNTYPNTHVPQTHMQPVFSGGYPAPLPLQYPSLSPQHYMPNPSGYGSIPPGFYPMEMAPPATEDKESSNKDDPKNFRFVDMNRGNAPIPGGLGGNPSTITAPSKQADQQAYPYTPPSKHEMSYQERTTDENNAPTFKREGHKVARIQKWTEEEDSLIIYYKEQMHYSWKSIAQLIGKTHSWQAVQMRYLRTHKLRNANWSEKDEIRLINTIKKDWNNRWKRISSDLGPAFTPERCQDKASKLVKAIETSYVNKLFGQSTAADNIPHNKKLMMIYRGIDVISYTDSEDEDQDTLKNNSIKETDNAANDQQPSTKADSVPINSAALHHLKKNGDVNS</sequence>
<name>A0A1B2J6U8_PICPA</name>
<feature type="region of interest" description="Disordered" evidence="1">
    <location>
        <begin position="1"/>
        <end position="122"/>
    </location>
</feature>
<dbReference type="InterPro" id="IPR009057">
    <property type="entry name" value="Homeodomain-like_sf"/>
</dbReference>
<accession>A0A1B2J6U8</accession>
<protein>
    <submittedName>
        <fullName evidence="3">BA75_00565T0</fullName>
    </submittedName>
</protein>
<feature type="region of interest" description="Disordered" evidence="1">
    <location>
        <begin position="387"/>
        <end position="420"/>
    </location>
</feature>
<evidence type="ECO:0000313" key="4">
    <source>
        <dbReference type="Proteomes" id="UP000094565"/>
    </source>
</evidence>
<gene>
    <name evidence="3" type="ORF">ATY40_BA7500565</name>
</gene>
<feature type="compositionally biased region" description="Polar residues" evidence="1">
    <location>
        <begin position="405"/>
        <end position="416"/>
    </location>
</feature>
<dbReference type="EMBL" id="CP014584">
    <property type="protein sequence ID" value="ANZ73658.1"/>
    <property type="molecule type" value="Genomic_DNA"/>
</dbReference>
<dbReference type="CDD" id="cd00167">
    <property type="entry name" value="SANT"/>
    <property type="match status" value="1"/>
</dbReference>
<organism evidence="3 4">
    <name type="scientific">Komagataella pastoris</name>
    <name type="common">Yeast</name>
    <name type="synonym">Pichia pastoris</name>
    <dbReference type="NCBI Taxonomy" id="4922"/>
    <lineage>
        <taxon>Eukaryota</taxon>
        <taxon>Fungi</taxon>
        <taxon>Dikarya</taxon>
        <taxon>Ascomycota</taxon>
        <taxon>Saccharomycotina</taxon>
        <taxon>Pichiomycetes</taxon>
        <taxon>Pichiales</taxon>
        <taxon>Pichiaceae</taxon>
        <taxon>Komagataella</taxon>
    </lineage>
</organism>
<dbReference type="SMART" id="SM00717">
    <property type="entry name" value="SANT"/>
    <property type="match status" value="2"/>
</dbReference>
<reference evidence="3 4" key="1">
    <citation type="submission" date="2016-02" db="EMBL/GenBank/DDBJ databases">
        <title>Comparative genomic and transcriptomic foundation for Pichia pastoris.</title>
        <authorList>
            <person name="Love K.R."/>
            <person name="Shah K.A."/>
            <person name="Whittaker C.A."/>
            <person name="Wu J."/>
            <person name="Bartlett M.C."/>
            <person name="Ma D."/>
            <person name="Leeson R.L."/>
            <person name="Priest M."/>
            <person name="Young S.K."/>
            <person name="Love J.C."/>
        </authorList>
    </citation>
    <scope>NUCLEOTIDE SEQUENCE [LARGE SCALE GENOMIC DNA]</scope>
    <source>
        <strain evidence="3 4">ATCC 28485</strain>
    </source>
</reference>
<dbReference type="Proteomes" id="UP000094565">
    <property type="component" value="Chromosome 1"/>
</dbReference>
<feature type="region of interest" description="Disordered" evidence="1">
    <location>
        <begin position="155"/>
        <end position="177"/>
    </location>
</feature>